<sequence length="115" mass="12751">MHSGSLTAAARLHRQRQHRHRRHTQASRSGYVRIALSEKGATDKIQFVHVDVMKGEHRLPAFVSKNPSASVPVLELDDGTFISECSAITEHIDHAFDGISLTGTTAKERAVIHMM</sequence>
<dbReference type="Gene3D" id="1.20.1050.10">
    <property type="match status" value="1"/>
</dbReference>
<feature type="compositionally biased region" description="Basic residues" evidence="1">
    <location>
        <begin position="11"/>
        <end position="25"/>
    </location>
</feature>
<dbReference type="PROSITE" id="PS50404">
    <property type="entry name" value="GST_NTER"/>
    <property type="match status" value="1"/>
</dbReference>
<dbReference type="Pfam" id="PF13409">
    <property type="entry name" value="GST_N_2"/>
    <property type="match status" value="1"/>
</dbReference>
<dbReference type="EMBL" id="JBHSMS010000072">
    <property type="protein sequence ID" value="MFC5513519.1"/>
    <property type="molecule type" value="Genomic_DNA"/>
</dbReference>
<evidence type="ECO:0000313" key="4">
    <source>
        <dbReference type="Proteomes" id="UP001596031"/>
    </source>
</evidence>
<evidence type="ECO:0000259" key="2">
    <source>
        <dbReference type="PROSITE" id="PS50404"/>
    </source>
</evidence>
<name>A0ABW0PSY8_9BURK</name>
<organism evidence="3 4">
    <name type="scientific">Massilia jejuensis</name>
    <dbReference type="NCBI Taxonomy" id="648894"/>
    <lineage>
        <taxon>Bacteria</taxon>
        <taxon>Pseudomonadati</taxon>
        <taxon>Pseudomonadota</taxon>
        <taxon>Betaproteobacteria</taxon>
        <taxon>Burkholderiales</taxon>
        <taxon>Oxalobacteraceae</taxon>
        <taxon>Telluria group</taxon>
        <taxon>Massilia</taxon>
    </lineage>
</organism>
<evidence type="ECO:0000313" key="3">
    <source>
        <dbReference type="EMBL" id="MFC5513519.1"/>
    </source>
</evidence>
<proteinExistence type="predicted"/>
<dbReference type="InterPro" id="IPR004045">
    <property type="entry name" value="Glutathione_S-Trfase_N"/>
</dbReference>
<dbReference type="Proteomes" id="UP001596031">
    <property type="component" value="Unassembled WGS sequence"/>
</dbReference>
<feature type="compositionally biased region" description="Low complexity" evidence="1">
    <location>
        <begin position="1"/>
        <end position="10"/>
    </location>
</feature>
<dbReference type="SUPFAM" id="SSF52833">
    <property type="entry name" value="Thioredoxin-like"/>
    <property type="match status" value="1"/>
</dbReference>
<protein>
    <submittedName>
        <fullName evidence="3">Glutathione S-transferase N-terminal domain-containing protein</fullName>
    </submittedName>
</protein>
<reference evidence="4" key="1">
    <citation type="journal article" date="2019" name="Int. J. Syst. Evol. Microbiol.">
        <title>The Global Catalogue of Microorganisms (GCM) 10K type strain sequencing project: providing services to taxonomists for standard genome sequencing and annotation.</title>
        <authorList>
            <consortium name="The Broad Institute Genomics Platform"/>
            <consortium name="The Broad Institute Genome Sequencing Center for Infectious Disease"/>
            <person name="Wu L."/>
            <person name="Ma J."/>
        </authorList>
    </citation>
    <scope>NUCLEOTIDE SEQUENCE [LARGE SCALE GENOMIC DNA]</scope>
    <source>
        <strain evidence="4">CCUG 38813</strain>
    </source>
</reference>
<feature type="region of interest" description="Disordered" evidence="1">
    <location>
        <begin position="1"/>
        <end position="27"/>
    </location>
</feature>
<accession>A0ABW0PSY8</accession>
<dbReference type="InterPro" id="IPR036249">
    <property type="entry name" value="Thioredoxin-like_sf"/>
</dbReference>
<evidence type="ECO:0000256" key="1">
    <source>
        <dbReference type="SAM" id="MobiDB-lite"/>
    </source>
</evidence>
<feature type="domain" description="GST N-terminal" evidence="2">
    <location>
        <begin position="16"/>
        <end position="100"/>
    </location>
</feature>
<dbReference type="RefSeq" id="WP_379725836.1">
    <property type="nucleotide sequence ID" value="NZ_JBHSMS010000072.1"/>
</dbReference>
<dbReference type="Gene3D" id="3.40.30.10">
    <property type="entry name" value="Glutaredoxin"/>
    <property type="match status" value="1"/>
</dbReference>
<keyword evidence="4" id="KW-1185">Reference proteome</keyword>
<comment type="caution">
    <text evidence="3">The sequence shown here is derived from an EMBL/GenBank/DDBJ whole genome shotgun (WGS) entry which is preliminary data.</text>
</comment>
<gene>
    <name evidence="3" type="ORF">ACFPOU_20680</name>
</gene>